<evidence type="ECO:0000313" key="1">
    <source>
        <dbReference type="EMBL" id="NUB43852.1"/>
    </source>
</evidence>
<evidence type="ECO:0000313" key="2">
    <source>
        <dbReference type="Proteomes" id="UP000484076"/>
    </source>
</evidence>
<proteinExistence type="predicted"/>
<dbReference type="AlphaFoldDB" id="A0A8X8KQA7"/>
<accession>A0A8X8KQA7</accession>
<gene>
    <name evidence="1" type="ORF">GEU84_005615</name>
</gene>
<organism evidence="1 2">
    <name type="scientific">Fertoeibacter niger</name>
    <dbReference type="NCBI Taxonomy" id="2656921"/>
    <lineage>
        <taxon>Bacteria</taxon>
        <taxon>Pseudomonadati</taxon>
        <taxon>Pseudomonadota</taxon>
        <taxon>Alphaproteobacteria</taxon>
        <taxon>Rhodobacterales</taxon>
        <taxon>Paracoccaceae</taxon>
        <taxon>Fertoeibacter</taxon>
    </lineage>
</organism>
<dbReference type="EMBL" id="WHUT02000003">
    <property type="protein sequence ID" value="NUB43852.1"/>
    <property type="molecule type" value="Genomic_DNA"/>
</dbReference>
<comment type="caution">
    <text evidence="1">The sequence shown here is derived from an EMBL/GenBank/DDBJ whole genome shotgun (WGS) entry which is preliminary data.</text>
</comment>
<name>A0A8X8KQA7_9RHOB</name>
<keyword evidence="2" id="KW-1185">Reference proteome</keyword>
<sequence length="67" mass="7015">MNAEWREAFDTTDAKLARVKGLVTALASLAFDHDALSSSDPASAAITAAIDALQMGVGEVVSLRHTE</sequence>
<dbReference type="Proteomes" id="UP000484076">
    <property type="component" value="Unassembled WGS sequence"/>
</dbReference>
<dbReference type="RefSeq" id="WP_152825079.1">
    <property type="nucleotide sequence ID" value="NZ_WHUT02000003.1"/>
</dbReference>
<protein>
    <submittedName>
        <fullName evidence="1">Uncharacterized protein</fullName>
    </submittedName>
</protein>
<reference evidence="1" key="1">
    <citation type="submission" date="2020-05" db="EMBL/GenBank/DDBJ databases">
        <title>Fertoebacter nigrum gen. nov., sp. nov., a new member of the family Rhodobacteraceae.</title>
        <authorList>
            <person name="Szuroczki S."/>
            <person name="Abbaszade G."/>
            <person name="Buni D."/>
            <person name="Schumann P."/>
            <person name="Toth E."/>
        </authorList>
    </citation>
    <scope>NUCLEOTIDE SEQUENCE</scope>
    <source>
        <strain evidence="1">RG-N-1a</strain>
    </source>
</reference>